<evidence type="ECO:0000256" key="2">
    <source>
        <dbReference type="ARBA" id="ARBA00023054"/>
    </source>
</evidence>
<dbReference type="PANTHER" id="PTHR32347:SF14">
    <property type="entry name" value="EFFLUX SYSTEM COMPONENT YKNX-RELATED"/>
    <property type="match status" value="1"/>
</dbReference>
<reference evidence="5" key="1">
    <citation type="submission" date="2024-03" db="EMBL/GenBank/DDBJ databases">
        <title>Chitinophaga horti sp. nov., isolated from garden soil.</title>
        <authorList>
            <person name="Lee D.S."/>
            <person name="Han D.M."/>
            <person name="Baek J.H."/>
            <person name="Choi D.G."/>
            <person name="Jeon J.H."/>
            <person name="Jeon C.O."/>
        </authorList>
    </citation>
    <scope>NUCLEOTIDE SEQUENCE [LARGE SCALE GENOMIC DNA]</scope>
    <source>
        <strain evidence="5">GPA1</strain>
    </source>
</reference>
<protein>
    <submittedName>
        <fullName evidence="4">HlyD family efflux transporter periplasmic adaptor subunit</fullName>
    </submittedName>
</protein>
<gene>
    <name evidence="4" type="ORF">WJU16_22695</name>
</gene>
<keyword evidence="2" id="KW-0175">Coiled coil</keyword>
<dbReference type="InterPro" id="IPR050465">
    <property type="entry name" value="UPF0194_transport"/>
</dbReference>
<organism evidence="4 5">
    <name type="scientific">Chitinophaga pollutisoli</name>
    <dbReference type="NCBI Taxonomy" id="3133966"/>
    <lineage>
        <taxon>Bacteria</taxon>
        <taxon>Pseudomonadati</taxon>
        <taxon>Bacteroidota</taxon>
        <taxon>Chitinophagia</taxon>
        <taxon>Chitinophagales</taxon>
        <taxon>Chitinophagaceae</taxon>
        <taxon>Chitinophaga</taxon>
    </lineage>
</organism>
<dbReference type="Gene3D" id="2.40.50.100">
    <property type="match status" value="1"/>
</dbReference>
<sequence length="359" mass="40578">MKYPILLMLALPFYSCEAQREKIHPVLEDITESVYASGIVKCENQYEVFSTVNGIAVRWLVKEGGIVDYRQPILEVQGETARLQAENASIAAENATRNANLRRIGELEISVNDAKMNLDQRAVELQRQRNLWAQQIGSRNELEQRELAWKTAGNAYESARLRYEELLREIGFGEKQALKNLEISRTAAAEHTVKCEHGGKLFFTFVEEGEMVNTLQPVAVIGDPDSFILELQVDEYDVARIRKGQPVAVSMDSYEGQVFDAVVETLKPYMNEKSKTFVLEARFRKAPPVLYPNLTCEANIVVAHKKQVLTIPRSYLLEGGFVLLENGKQQRVVTGLMDYQRVEITGGITPDDVILKPEQ</sequence>
<dbReference type="SUPFAM" id="SSF111369">
    <property type="entry name" value="HlyD-like secretion proteins"/>
    <property type="match status" value="1"/>
</dbReference>
<dbReference type="EMBL" id="CP149822">
    <property type="protein sequence ID" value="WZN40774.1"/>
    <property type="molecule type" value="Genomic_DNA"/>
</dbReference>
<dbReference type="RefSeq" id="WP_341835639.1">
    <property type="nucleotide sequence ID" value="NZ_CP149822.1"/>
</dbReference>
<dbReference type="Gene3D" id="1.10.287.470">
    <property type="entry name" value="Helix hairpin bin"/>
    <property type="match status" value="1"/>
</dbReference>
<dbReference type="PANTHER" id="PTHR32347">
    <property type="entry name" value="EFFLUX SYSTEM COMPONENT YKNX-RELATED"/>
    <property type="match status" value="1"/>
</dbReference>
<dbReference type="Gene3D" id="2.40.420.20">
    <property type="match status" value="1"/>
</dbReference>
<accession>A0ABZ2YPK2</accession>
<dbReference type="InterPro" id="IPR058792">
    <property type="entry name" value="Beta-barrel_RND_2"/>
</dbReference>
<comment type="subcellular location">
    <subcellularLocation>
        <location evidence="1">Cell envelope</location>
    </subcellularLocation>
</comment>
<dbReference type="Gene3D" id="2.40.30.170">
    <property type="match status" value="1"/>
</dbReference>
<evidence type="ECO:0000313" key="4">
    <source>
        <dbReference type="EMBL" id="WZN40774.1"/>
    </source>
</evidence>
<dbReference type="Pfam" id="PF25954">
    <property type="entry name" value="Beta-barrel_RND_2"/>
    <property type="match status" value="1"/>
</dbReference>
<evidence type="ECO:0000259" key="3">
    <source>
        <dbReference type="Pfam" id="PF25954"/>
    </source>
</evidence>
<dbReference type="Proteomes" id="UP001485459">
    <property type="component" value="Chromosome"/>
</dbReference>
<feature type="domain" description="CusB-like beta-barrel" evidence="3">
    <location>
        <begin position="229"/>
        <end position="297"/>
    </location>
</feature>
<proteinExistence type="predicted"/>
<keyword evidence="5" id="KW-1185">Reference proteome</keyword>
<name>A0ABZ2YPK2_9BACT</name>
<evidence type="ECO:0000256" key="1">
    <source>
        <dbReference type="ARBA" id="ARBA00004196"/>
    </source>
</evidence>
<evidence type="ECO:0000313" key="5">
    <source>
        <dbReference type="Proteomes" id="UP001485459"/>
    </source>
</evidence>